<keyword evidence="1" id="KW-0677">Repeat</keyword>
<dbReference type="FunFam" id="1.10.238.10:FF:000003">
    <property type="entry name" value="Calmodulin A"/>
    <property type="match status" value="1"/>
</dbReference>
<dbReference type="InterPro" id="IPR002048">
    <property type="entry name" value="EF_hand_dom"/>
</dbReference>
<dbReference type="CDD" id="cd00051">
    <property type="entry name" value="EFh"/>
    <property type="match status" value="1"/>
</dbReference>
<dbReference type="PROSITE" id="PS50222">
    <property type="entry name" value="EF_HAND_2"/>
    <property type="match status" value="1"/>
</dbReference>
<evidence type="ECO:0000313" key="4">
    <source>
        <dbReference type="EMBL" id="CAF4174627.1"/>
    </source>
</evidence>
<keyword evidence="5" id="KW-1185">Reference proteome</keyword>
<protein>
    <recommendedName>
        <fullName evidence="3">EF-hand domain-containing protein</fullName>
    </recommendedName>
</protein>
<dbReference type="SMART" id="SM00054">
    <property type="entry name" value="EFh"/>
    <property type="match status" value="1"/>
</dbReference>
<dbReference type="InterPro" id="IPR011992">
    <property type="entry name" value="EF-hand-dom_pair"/>
</dbReference>
<proteinExistence type="predicted"/>
<accession>A0A819ZIR6</accession>
<name>A0A819ZIR6_9BILA</name>
<evidence type="ECO:0000256" key="2">
    <source>
        <dbReference type="ARBA" id="ARBA00022837"/>
    </source>
</evidence>
<evidence type="ECO:0000259" key="3">
    <source>
        <dbReference type="PROSITE" id="PS50222"/>
    </source>
</evidence>
<dbReference type="Proteomes" id="UP000663866">
    <property type="component" value="Unassembled WGS sequence"/>
</dbReference>
<sequence length="69" mass="7874">MKLSYLMSNANSKFLSLWNIHILVLQATGDRPTDEDVLEMIAEADIDGDGRINYDEFVLIMINNTSLRK</sequence>
<dbReference type="EMBL" id="CAJOBG010006060">
    <property type="protein sequence ID" value="CAF4174627.1"/>
    <property type="molecule type" value="Genomic_DNA"/>
</dbReference>
<dbReference type="AlphaFoldDB" id="A0A819ZIR6"/>
<feature type="domain" description="EF-hand" evidence="3">
    <location>
        <begin position="32"/>
        <end position="67"/>
    </location>
</feature>
<dbReference type="InterPro" id="IPR018247">
    <property type="entry name" value="EF_Hand_1_Ca_BS"/>
</dbReference>
<keyword evidence="2" id="KW-0106">Calcium</keyword>
<dbReference type="Gene3D" id="1.10.238.10">
    <property type="entry name" value="EF-hand"/>
    <property type="match status" value="1"/>
</dbReference>
<gene>
    <name evidence="4" type="ORF">OVN521_LOCUS24909</name>
</gene>
<dbReference type="GO" id="GO:0005509">
    <property type="term" value="F:calcium ion binding"/>
    <property type="evidence" value="ECO:0007669"/>
    <property type="project" value="InterPro"/>
</dbReference>
<dbReference type="PROSITE" id="PS00018">
    <property type="entry name" value="EF_HAND_1"/>
    <property type="match status" value="1"/>
</dbReference>
<evidence type="ECO:0000256" key="1">
    <source>
        <dbReference type="ARBA" id="ARBA00022737"/>
    </source>
</evidence>
<comment type="caution">
    <text evidence="4">The sequence shown here is derived from an EMBL/GenBank/DDBJ whole genome shotgun (WGS) entry which is preliminary data.</text>
</comment>
<evidence type="ECO:0000313" key="5">
    <source>
        <dbReference type="Proteomes" id="UP000663866"/>
    </source>
</evidence>
<reference evidence="4" key="1">
    <citation type="submission" date="2021-02" db="EMBL/GenBank/DDBJ databases">
        <authorList>
            <person name="Nowell W R."/>
        </authorList>
    </citation>
    <scope>NUCLEOTIDE SEQUENCE</scope>
</reference>
<organism evidence="4 5">
    <name type="scientific">Rotaria magnacalcarata</name>
    <dbReference type="NCBI Taxonomy" id="392030"/>
    <lineage>
        <taxon>Eukaryota</taxon>
        <taxon>Metazoa</taxon>
        <taxon>Spiralia</taxon>
        <taxon>Gnathifera</taxon>
        <taxon>Rotifera</taxon>
        <taxon>Eurotatoria</taxon>
        <taxon>Bdelloidea</taxon>
        <taxon>Philodinida</taxon>
        <taxon>Philodinidae</taxon>
        <taxon>Rotaria</taxon>
    </lineage>
</organism>
<dbReference type="SUPFAM" id="SSF47473">
    <property type="entry name" value="EF-hand"/>
    <property type="match status" value="1"/>
</dbReference>
<dbReference type="Pfam" id="PF13499">
    <property type="entry name" value="EF-hand_7"/>
    <property type="match status" value="1"/>
</dbReference>